<dbReference type="Proteomes" id="UP001299608">
    <property type="component" value="Unassembled WGS sequence"/>
</dbReference>
<dbReference type="Gene3D" id="3.30.565.40">
    <property type="entry name" value="Fervidobacterium nodosum Rt17-B1 like"/>
    <property type="match status" value="1"/>
</dbReference>
<proteinExistence type="predicted"/>
<evidence type="ECO:0000259" key="2">
    <source>
        <dbReference type="Pfam" id="PF13739"/>
    </source>
</evidence>
<accession>A0AAW5BXD8</accession>
<dbReference type="InterPro" id="IPR021729">
    <property type="entry name" value="DUF3298"/>
</dbReference>
<sequence length="229" mass="25527">MQTISPNTLSSILYYKDIPVFRYSIRYPVFTSDCSLAAAARINAHYADLAAGKEDYCRTVLYPQAVEAARYIQDNHPPFKMYGFTSDYEVTFNSGCITSLYTDESAYMGGAHGSVTRSSDTWDFASGKRLQLGDFYPGQPFFSQGIIQQIENQAALVIKSSGSPYYEDYPALLYSAFRADSFFLTQDGVVIYYQQYDIAPYGAGIPEFLIPFSQDSPLFIKPPAAGNSQ</sequence>
<dbReference type="Pfam" id="PF11738">
    <property type="entry name" value="DUF3298"/>
    <property type="match status" value="1"/>
</dbReference>
<evidence type="ECO:0000313" key="5">
    <source>
        <dbReference type="Proteomes" id="UP000669239"/>
    </source>
</evidence>
<evidence type="ECO:0000313" key="4">
    <source>
        <dbReference type="EMBL" id="NSJ49121.1"/>
    </source>
</evidence>
<dbReference type="EMBL" id="JAAITT010000012">
    <property type="protein sequence ID" value="NSJ49121.1"/>
    <property type="molecule type" value="Genomic_DNA"/>
</dbReference>
<reference evidence="4 5" key="1">
    <citation type="journal article" date="2020" name="Cell Host Microbe">
        <title>Functional and Genomic Variation between Human-Derived Isolates of Lachnospiraceae Reveals Inter- and Intra-Species Diversity.</title>
        <authorList>
            <person name="Sorbara M.T."/>
            <person name="Littmann E.R."/>
            <person name="Fontana E."/>
            <person name="Moody T.U."/>
            <person name="Kohout C.E."/>
            <person name="Gjonbalaj M."/>
            <person name="Eaton V."/>
            <person name="Seok R."/>
            <person name="Leiner I.M."/>
            <person name="Pamer E.G."/>
        </authorList>
    </citation>
    <scope>NUCLEOTIDE SEQUENCE [LARGE SCALE GENOMIC DNA]</scope>
    <source>
        <strain evidence="4 5">MSK.1.17</strain>
    </source>
</reference>
<organism evidence="3 6">
    <name type="scientific">Enterocloster aldenensis</name>
    <dbReference type="NCBI Taxonomy" id="358742"/>
    <lineage>
        <taxon>Bacteria</taxon>
        <taxon>Bacillati</taxon>
        <taxon>Bacillota</taxon>
        <taxon>Clostridia</taxon>
        <taxon>Lachnospirales</taxon>
        <taxon>Lachnospiraceae</taxon>
        <taxon>Enterocloster</taxon>
    </lineage>
</organism>
<evidence type="ECO:0000259" key="1">
    <source>
        <dbReference type="Pfam" id="PF11738"/>
    </source>
</evidence>
<dbReference type="Proteomes" id="UP000669239">
    <property type="component" value="Unassembled WGS sequence"/>
</dbReference>
<dbReference type="Pfam" id="PF13739">
    <property type="entry name" value="PdaC"/>
    <property type="match status" value="1"/>
</dbReference>
<protein>
    <submittedName>
        <fullName evidence="3">DUF3298 and DUF4163 domain-containing protein</fullName>
    </submittedName>
</protein>
<gene>
    <name evidence="4" type="ORF">G5B36_10465</name>
    <name evidence="3" type="ORF">L0N08_07470</name>
</gene>
<dbReference type="AlphaFoldDB" id="A0AAW5BXD8"/>
<evidence type="ECO:0000313" key="3">
    <source>
        <dbReference type="EMBL" id="MCG4745245.1"/>
    </source>
</evidence>
<reference evidence="3" key="3">
    <citation type="submission" date="2022-01" db="EMBL/GenBank/DDBJ databases">
        <title>Collection of gut derived symbiotic bacterial strains cultured from healthy donors.</title>
        <authorList>
            <person name="Lin H."/>
            <person name="Kohout C."/>
            <person name="Waligurski E."/>
            <person name="Pamer E.G."/>
        </authorList>
    </citation>
    <scope>NUCLEOTIDE SEQUENCE</scope>
    <source>
        <strain evidence="3">DFI.6.55</strain>
    </source>
</reference>
<dbReference type="EMBL" id="JAKNGE010000007">
    <property type="protein sequence ID" value="MCG4745245.1"/>
    <property type="molecule type" value="Genomic_DNA"/>
</dbReference>
<comment type="caution">
    <text evidence="3">The sequence shown here is derived from an EMBL/GenBank/DDBJ whole genome shotgun (WGS) entry which is preliminary data.</text>
</comment>
<feature type="domain" description="DUF3298" evidence="1">
    <location>
        <begin position="175"/>
        <end position="213"/>
    </location>
</feature>
<dbReference type="RefSeq" id="WP_165641487.1">
    <property type="nucleotide sequence ID" value="NZ_JAAITT010000012.1"/>
</dbReference>
<name>A0AAW5BXD8_9FIRM</name>
<dbReference type="InterPro" id="IPR037126">
    <property type="entry name" value="PdaC/RsiV-like_sf"/>
</dbReference>
<keyword evidence="5" id="KW-1185">Reference proteome</keyword>
<dbReference type="InterPro" id="IPR025303">
    <property type="entry name" value="PdaC"/>
</dbReference>
<evidence type="ECO:0000313" key="6">
    <source>
        <dbReference type="Proteomes" id="UP001299608"/>
    </source>
</evidence>
<feature type="domain" description="Deacetylase PdaC" evidence="2">
    <location>
        <begin position="19"/>
        <end position="114"/>
    </location>
</feature>
<reference evidence="4" key="2">
    <citation type="submission" date="2020-02" db="EMBL/GenBank/DDBJ databases">
        <authorList>
            <person name="Littmann E."/>
            <person name="Sorbara M."/>
        </authorList>
    </citation>
    <scope>NUCLEOTIDE SEQUENCE</scope>
    <source>
        <strain evidence="4">MSK.1.17</strain>
    </source>
</reference>
<dbReference type="Gene3D" id="3.90.640.20">
    <property type="entry name" value="Heat-shock cognate protein, ATPase"/>
    <property type="match status" value="1"/>
</dbReference>